<dbReference type="EMBL" id="BHXQ01000001">
    <property type="protein sequence ID" value="GCC49793.1"/>
    <property type="molecule type" value="Genomic_DNA"/>
</dbReference>
<dbReference type="Pfam" id="PF13174">
    <property type="entry name" value="TPR_6"/>
    <property type="match status" value="2"/>
</dbReference>
<evidence type="ECO:0000313" key="5">
    <source>
        <dbReference type="EMBL" id="GCC49793.1"/>
    </source>
</evidence>
<dbReference type="Pfam" id="PF13432">
    <property type="entry name" value="TPR_16"/>
    <property type="match status" value="4"/>
</dbReference>
<evidence type="ECO:0000256" key="3">
    <source>
        <dbReference type="PROSITE-ProRule" id="PRU00339"/>
    </source>
</evidence>
<gene>
    <name evidence="5" type="ORF">SanaruYs_00060</name>
</gene>
<feature type="repeat" description="TPR" evidence="3">
    <location>
        <begin position="503"/>
        <end position="536"/>
    </location>
</feature>
<dbReference type="SUPFAM" id="SSF81901">
    <property type="entry name" value="HCP-like"/>
    <property type="match status" value="2"/>
</dbReference>
<feature type="repeat" description="TPR" evidence="3">
    <location>
        <begin position="613"/>
        <end position="646"/>
    </location>
</feature>
<dbReference type="PANTHER" id="PTHR45586">
    <property type="entry name" value="TPR REPEAT-CONTAINING PROTEIN PA4667"/>
    <property type="match status" value="1"/>
</dbReference>
<evidence type="ECO:0000313" key="6">
    <source>
        <dbReference type="Proteomes" id="UP000288227"/>
    </source>
</evidence>
<evidence type="ECO:0000256" key="4">
    <source>
        <dbReference type="SAM" id="SignalP"/>
    </source>
</evidence>
<dbReference type="SMART" id="SM00028">
    <property type="entry name" value="TPR"/>
    <property type="match status" value="13"/>
</dbReference>
<dbReference type="PANTHER" id="PTHR45586:SF1">
    <property type="entry name" value="LIPOPOLYSACCHARIDE ASSEMBLY PROTEIN B"/>
    <property type="match status" value="1"/>
</dbReference>
<organism evidence="5 6">
    <name type="scientific">Chryseotalea sanaruensis</name>
    <dbReference type="NCBI Taxonomy" id="2482724"/>
    <lineage>
        <taxon>Bacteria</taxon>
        <taxon>Pseudomonadati</taxon>
        <taxon>Bacteroidota</taxon>
        <taxon>Cytophagia</taxon>
        <taxon>Cytophagales</taxon>
        <taxon>Chryseotaleaceae</taxon>
        <taxon>Chryseotalea</taxon>
    </lineage>
</organism>
<dbReference type="OrthoDB" id="9814448at2"/>
<dbReference type="AlphaFoldDB" id="A0A401U4G2"/>
<dbReference type="RefSeq" id="WP_160118548.1">
    <property type="nucleotide sequence ID" value="NZ_BHXQ01000001.1"/>
</dbReference>
<proteinExistence type="predicted"/>
<comment type="caution">
    <text evidence="5">The sequence shown here is derived from an EMBL/GenBank/DDBJ whole genome shotgun (WGS) entry which is preliminary data.</text>
</comment>
<dbReference type="InterPro" id="IPR019734">
    <property type="entry name" value="TPR_rpt"/>
</dbReference>
<dbReference type="Gene3D" id="1.25.40.10">
    <property type="entry name" value="Tetratricopeptide repeat domain"/>
    <property type="match status" value="9"/>
</dbReference>
<dbReference type="InterPro" id="IPR051012">
    <property type="entry name" value="CellSynth/LPSAsmb/PSIAsmb"/>
</dbReference>
<dbReference type="InterPro" id="IPR011990">
    <property type="entry name" value="TPR-like_helical_dom_sf"/>
</dbReference>
<dbReference type="PROSITE" id="PS50005">
    <property type="entry name" value="TPR"/>
    <property type="match status" value="2"/>
</dbReference>
<feature type="signal peptide" evidence="4">
    <location>
        <begin position="1"/>
        <end position="22"/>
    </location>
</feature>
<keyword evidence="2 3" id="KW-0802">TPR repeat</keyword>
<keyword evidence="6" id="KW-1185">Reference proteome</keyword>
<evidence type="ECO:0000256" key="1">
    <source>
        <dbReference type="ARBA" id="ARBA00022737"/>
    </source>
</evidence>
<evidence type="ECO:0000256" key="2">
    <source>
        <dbReference type="ARBA" id="ARBA00022803"/>
    </source>
</evidence>
<reference evidence="5 6" key="1">
    <citation type="submission" date="2018-11" db="EMBL/GenBank/DDBJ databases">
        <title>Chryseotalea sanarue gen. nov., sp., nov., a member of the family Cytophagaceae, isolated from a brackish lake in Hamamatsu Japan.</title>
        <authorList>
            <person name="Maejima Y."/>
            <person name="Iino T."/>
            <person name="Muraguchi Y."/>
            <person name="Fukuda K."/>
            <person name="Ohkuma M."/>
            <person name="Moriuchi R."/>
            <person name="Dohra H."/>
            <person name="Kimbara K."/>
            <person name="Shintani M."/>
        </authorList>
    </citation>
    <scope>NUCLEOTIDE SEQUENCE [LARGE SCALE GENOMIC DNA]</scope>
    <source>
        <strain evidence="5 6">Ys</strain>
    </source>
</reference>
<feature type="chain" id="PRO_5019303686" evidence="4">
    <location>
        <begin position="23"/>
        <end position="1009"/>
    </location>
</feature>
<dbReference type="SUPFAM" id="SSF48452">
    <property type="entry name" value="TPR-like"/>
    <property type="match status" value="3"/>
</dbReference>
<name>A0A401U4G2_9BACT</name>
<protein>
    <submittedName>
        <fullName evidence="5">Uncharacterized protein</fullName>
    </submittedName>
</protein>
<keyword evidence="1" id="KW-0677">Repeat</keyword>
<accession>A0A401U4G2</accession>
<keyword evidence="4" id="KW-0732">Signal</keyword>
<sequence length="1009" mass="115107">MKLFLACGLFIFTLTGLNQVVAQNAYSESNSDHMFVKANELMEQGNFGAARNAYQNFLKNSTPLDSRRGEAAYGEASAALRLGNKDAEAVTLAFIDTYRTHPRANVAKLQLAQYFYQAQKYSKAISYFSDVDFVKLTTEQQMQGKFQYGYSYFSERKLTDAQLYFNQVKYSEHAYTAAANYYAGFIAFSEEKYDAALTDLKKAETNEAYKTIVPYLIASVYYRLGQYDELLRYAEKVGEDESVKNRKELHLLVAEAHYAKGEYIKAADQYNQSLTDKSIGDPAIWYRAGICNDKAGNQKEAIRLLELAAITTEQISFAASYQLGIVYLKTGEKAYAVNAFDRARKATDKTLAEQAQFNFAKVLYDQEQADRAIFEFEYYLKAFPQGDFENETKELLAQAYVNGNNYNKAIEYIQGLPNKSPAIEQAYQKATFLKGTEFFNKDEYNEAITHFTKSLAYPRDEKYVQRAAFWNGESLSIQKKYSEAEPFYQLSIKNGSGDLIMLQQAYYGLGYVQYNQKEHTRALNSFREFINKSSKQTPNYADGLLRLADCHFIARSFDEALSFYNRYKDAKGNDMDYAYLQAGLIYGMQRNYEASSNQFSLLISNYPSSSYLAEALYQKAQFDIEQGAYQKAVDGLSKLITAEPTSAYVPYAYARRAASNFNLKNYNNTVDDYIKLISLYPTHVMAQEVLLPLQESLDRIGRSAEFDQYLAAVKKASPDSKGLEKLEFESAKKLYFNEQYDKAIVALKDFNNTYSQSVLKTEASYYVAESYYRLRDWDKAYPVYTELKRYTTFQFAARVAARLADVSFKLARYEEAVPHYHYFERFAVNKKDLYSALSGIMESFYLLGQYDSSDHYARQIIERAAINAGAENKASLYLGKSAMAKGDYDAAEDEFLNTLNAARDEYGAEAKYLLGTIFFLRKDYKQSIETLMSLNNDFKAYDEWVGKSFLLLADNFLAKEDLFQAKATLQSLVDNFPIATIKMEAANKLKEIEKQEAAGVAQDSVKTDN</sequence>
<dbReference type="Proteomes" id="UP000288227">
    <property type="component" value="Unassembled WGS sequence"/>
</dbReference>